<feature type="non-terminal residue" evidence="1">
    <location>
        <position position="1"/>
    </location>
</feature>
<gene>
    <name evidence="1" type="ORF">PECAL_1P11290</name>
</gene>
<protein>
    <submittedName>
        <fullName evidence="1">Uncharacterized protein</fullName>
    </submittedName>
</protein>
<organism evidence="1 2">
    <name type="scientific">Pelagomonas calceolata</name>
    <dbReference type="NCBI Taxonomy" id="35677"/>
    <lineage>
        <taxon>Eukaryota</taxon>
        <taxon>Sar</taxon>
        <taxon>Stramenopiles</taxon>
        <taxon>Ochrophyta</taxon>
        <taxon>Pelagophyceae</taxon>
        <taxon>Pelagomonadales</taxon>
        <taxon>Pelagomonadaceae</taxon>
        <taxon>Pelagomonas</taxon>
    </lineage>
</organism>
<dbReference type="EMBL" id="CAKKNE010000001">
    <property type="protein sequence ID" value="CAH0364750.1"/>
    <property type="molecule type" value="Genomic_DNA"/>
</dbReference>
<sequence length="307" mass="34152">TSLPDDPGAAPLSQIAADEDYSLKLYGSKNAVDASSLRIVWPDLMPSQLRDSLRVKCGRVWTRRQPPTLFYERHFLQRRALWVHRPPGFAEVFQDGAWAEVTHCSYGVNKTAEPFFFAASGSGVWINVGRSLRLDFRDEQMPLVHRAIADGEFGEAARLLDGVDLSTYDSVQFSQMHGGTWPADVLTEIVFLKLRSESDTIAKFLPSLQCGPSHRRRPCRADDAAVVQQNDCRLPHLNIHQGVDARPLDLVTSPGVHAALARSGCDVVNCSMDAARAAAWSTTAPANHHLCGRAHHRRHHRKTKLIH</sequence>
<dbReference type="AlphaFoldDB" id="A0A8J2WTG0"/>
<proteinExistence type="predicted"/>
<name>A0A8J2WTG0_9STRA</name>
<comment type="caution">
    <text evidence="1">The sequence shown here is derived from an EMBL/GenBank/DDBJ whole genome shotgun (WGS) entry which is preliminary data.</text>
</comment>
<accession>A0A8J2WTG0</accession>
<evidence type="ECO:0000313" key="1">
    <source>
        <dbReference type="EMBL" id="CAH0364750.1"/>
    </source>
</evidence>
<dbReference type="Proteomes" id="UP000789595">
    <property type="component" value="Unassembled WGS sequence"/>
</dbReference>
<evidence type="ECO:0000313" key="2">
    <source>
        <dbReference type="Proteomes" id="UP000789595"/>
    </source>
</evidence>
<reference evidence="1" key="1">
    <citation type="submission" date="2021-11" db="EMBL/GenBank/DDBJ databases">
        <authorList>
            <consortium name="Genoscope - CEA"/>
            <person name="William W."/>
        </authorList>
    </citation>
    <scope>NUCLEOTIDE SEQUENCE</scope>
</reference>
<keyword evidence="2" id="KW-1185">Reference proteome</keyword>